<reference evidence="1 2" key="1">
    <citation type="submission" date="2019-05" db="EMBL/GenBank/DDBJ databases">
        <title>Another draft genome of Portunus trituberculatus and its Hox gene families provides insights of decapod evolution.</title>
        <authorList>
            <person name="Jeong J.-H."/>
            <person name="Song I."/>
            <person name="Kim S."/>
            <person name="Choi T."/>
            <person name="Kim D."/>
            <person name="Ryu S."/>
            <person name="Kim W."/>
        </authorList>
    </citation>
    <scope>NUCLEOTIDE SEQUENCE [LARGE SCALE GENOMIC DNA]</scope>
    <source>
        <tissue evidence="1">Muscle</tissue>
    </source>
</reference>
<name>A0A5B7JXB2_PORTR</name>
<dbReference type="Gene3D" id="3.30.70.270">
    <property type="match status" value="1"/>
</dbReference>
<dbReference type="InterPro" id="IPR043502">
    <property type="entry name" value="DNA/RNA_pol_sf"/>
</dbReference>
<dbReference type="SUPFAM" id="SSF56672">
    <property type="entry name" value="DNA/RNA polymerases"/>
    <property type="match status" value="1"/>
</dbReference>
<organism evidence="1 2">
    <name type="scientific">Portunus trituberculatus</name>
    <name type="common">Swimming crab</name>
    <name type="synonym">Neptunus trituberculatus</name>
    <dbReference type="NCBI Taxonomy" id="210409"/>
    <lineage>
        <taxon>Eukaryota</taxon>
        <taxon>Metazoa</taxon>
        <taxon>Ecdysozoa</taxon>
        <taxon>Arthropoda</taxon>
        <taxon>Crustacea</taxon>
        <taxon>Multicrustacea</taxon>
        <taxon>Malacostraca</taxon>
        <taxon>Eumalacostraca</taxon>
        <taxon>Eucarida</taxon>
        <taxon>Decapoda</taxon>
        <taxon>Pleocyemata</taxon>
        <taxon>Brachyura</taxon>
        <taxon>Eubrachyura</taxon>
        <taxon>Portunoidea</taxon>
        <taxon>Portunidae</taxon>
        <taxon>Portuninae</taxon>
        <taxon>Portunus</taxon>
    </lineage>
</organism>
<protein>
    <recommendedName>
        <fullName evidence="3">Reverse transcriptase domain-containing protein</fullName>
    </recommendedName>
</protein>
<gene>
    <name evidence="1" type="ORF">E2C01_094873</name>
</gene>
<proteinExistence type="predicted"/>
<dbReference type="InterPro" id="IPR043128">
    <property type="entry name" value="Rev_trsase/Diguanyl_cyclase"/>
</dbReference>
<accession>A0A5B7JXB2</accession>
<evidence type="ECO:0000313" key="2">
    <source>
        <dbReference type="Proteomes" id="UP000324222"/>
    </source>
</evidence>
<evidence type="ECO:0008006" key="3">
    <source>
        <dbReference type="Google" id="ProtNLM"/>
    </source>
</evidence>
<dbReference type="Gene3D" id="3.10.10.10">
    <property type="entry name" value="HIV Type 1 Reverse Transcriptase, subunit A, domain 1"/>
    <property type="match status" value="1"/>
</dbReference>
<keyword evidence="2" id="KW-1185">Reference proteome</keyword>
<dbReference type="AlphaFoldDB" id="A0A5B7JXB2"/>
<sequence>MLLQGVLEEYSGPVFLSRPFLVPQRDRQDPRQVVDLSALNAHIECHHFRMMMLKQVRESLLLHSWLTSLDLANAYWHVPIVSSRAHSRSAMAQQVVGYSDFYHPPVQGQSEEGPAVGQEGLLVHHLHPPHVDEAHGLLDVCSPGDTAGVSVVQEALVGRLLTECFRGRPHTVCAWFHHTFTSCCVSGCLRAFWRLQFLGGCERRSSKSTQTLRTAVGASRHLTVDRARDAGSRPTRRGTST</sequence>
<dbReference type="EMBL" id="VSRR010118468">
    <property type="protein sequence ID" value="MPC99459.1"/>
    <property type="molecule type" value="Genomic_DNA"/>
</dbReference>
<comment type="caution">
    <text evidence="1">The sequence shown here is derived from an EMBL/GenBank/DDBJ whole genome shotgun (WGS) entry which is preliminary data.</text>
</comment>
<evidence type="ECO:0000313" key="1">
    <source>
        <dbReference type="EMBL" id="MPC99459.1"/>
    </source>
</evidence>
<dbReference type="GO" id="GO:0071897">
    <property type="term" value="P:DNA biosynthetic process"/>
    <property type="evidence" value="ECO:0007669"/>
    <property type="project" value="UniProtKB-ARBA"/>
</dbReference>
<dbReference type="Proteomes" id="UP000324222">
    <property type="component" value="Unassembled WGS sequence"/>
</dbReference>